<dbReference type="Proteomes" id="UP001597319">
    <property type="component" value="Unassembled WGS sequence"/>
</dbReference>
<dbReference type="EMBL" id="JBHULE010000001">
    <property type="protein sequence ID" value="MFD2561096.1"/>
    <property type="molecule type" value="Genomic_DNA"/>
</dbReference>
<comment type="caution">
    <text evidence="1">The sequence shown here is derived from an EMBL/GenBank/DDBJ whole genome shotgun (WGS) entry which is preliminary data.</text>
</comment>
<dbReference type="InterPro" id="IPR021326">
    <property type="entry name" value="DUF2931"/>
</dbReference>
<evidence type="ECO:0000313" key="2">
    <source>
        <dbReference type="Proteomes" id="UP001597319"/>
    </source>
</evidence>
<proteinExistence type="predicted"/>
<gene>
    <name evidence="1" type="ORF">ACFSR1_00350</name>
</gene>
<reference evidence="2" key="1">
    <citation type="journal article" date="2019" name="Int. J. Syst. Evol. Microbiol.">
        <title>The Global Catalogue of Microorganisms (GCM) 10K type strain sequencing project: providing services to taxonomists for standard genome sequencing and annotation.</title>
        <authorList>
            <consortium name="The Broad Institute Genomics Platform"/>
            <consortium name="The Broad Institute Genome Sequencing Center for Infectious Disease"/>
            <person name="Wu L."/>
            <person name="Ma J."/>
        </authorList>
    </citation>
    <scope>NUCLEOTIDE SEQUENCE [LARGE SCALE GENOMIC DNA]</scope>
    <source>
        <strain evidence="2">KCTC 52274</strain>
    </source>
</reference>
<keyword evidence="2" id="KW-1185">Reference proteome</keyword>
<accession>A0ABW5LBF6</accession>
<evidence type="ECO:0000313" key="1">
    <source>
        <dbReference type="EMBL" id="MFD2561096.1"/>
    </source>
</evidence>
<sequence>MTRGYFLFLTLTLIYLNSCKNSDKINIPETGSIMTTTQKDKKYEWLPTECAPEIYPVRIKEGYFIMEDGSSIEIPSGGRTVHNGWGQIGSTYIVGDDLKPIPRKLKITWISYAENKFYSGDFDLPSEEIQRFFEKGFLDRRNKQENYSRIVVGMAPGGIVSIWLLGAGSTVEIGQYLAKEINMEINDLSPNTTLDRETYVANRINSLKEDKLKKLKEVGIRTDIWKTYRKRYSWKPVYNFNSQAEATKTLVDFFNGESIHTFSKNPLLTSFQEFAVPKYTRFYWMDKNKNEFGSKIYFDEKEMYETFDKIFANPKVKQAVLNFEVDKYNSNIKVFIESDVERLELKKATIKVYEASN</sequence>
<organism evidence="1 2">
    <name type="scientific">Aquimarina rubra</name>
    <dbReference type="NCBI Taxonomy" id="1920033"/>
    <lineage>
        <taxon>Bacteria</taxon>
        <taxon>Pseudomonadati</taxon>
        <taxon>Bacteroidota</taxon>
        <taxon>Flavobacteriia</taxon>
        <taxon>Flavobacteriales</taxon>
        <taxon>Flavobacteriaceae</taxon>
        <taxon>Aquimarina</taxon>
    </lineage>
</organism>
<name>A0ABW5LBF6_9FLAO</name>
<protein>
    <submittedName>
        <fullName evidence="1">DUF2931 family protein</fullName>
    </submittedName>
</protein>
<dbReference type="Pfam" id="PF11153">
    <property type="entry name" value="DUF2931"/>
    <property type="match status" value="1"/>
</dbReference>